<dbReference type="GO" id="GO:0033214">
    <property type="term" value="P:siderophore-iron import into cell"/>
    <property type="evidence" value="ECO:0007669"/>
    <property type="project" value="TreeGrafter"/>
</dbReference>
<feature type="transmembrane region" description="Helical" evidence="8">
    <location>
        <begin position="65"/>
        <end position="85"/>
    </location>
</feature>
<dbReference type="InterPro" id="IPR000522">
    <property type="entry name" value="ABC_transptr_permease_BtuC"/>
</dbReference>
<keyword evidence="7 8" id="KW-0472">Membrane</keyword>
<feature type="transmembrane region" description="Helical" evidence="8">
    <location>
        <begin position="309"/>
        <end position="328"/>
    </location>
</feature>
<evidence type="ECO:0000256" key="5">
    <source>
        <dbReference type="ARBA" id="ARBA00022692"/>
    </source>
</evidence>
<feature type="transmembrane region" description="Helical" evidence="8">
    <location>
        <begin position="91"/>
        <end position="114"/>
    </location>
</feature>
<evidence type="ECO:0000256" key="4">
    <source>
        <dbReference type="ARBA" id="ARBA00022475"/>
    </source>
</evidence>
<accession>A0A7Z2VRX0</accession>
<comment type="similarity">
    <text evidence="2">Belongs to the binding-protein-dependent transport system permease family. FecCD subfamily.</text>
</comment>
<protein>
    <submittedName>
        <fullName evidence="9">Iron ABC transporter permease</fullName>
    </submittedName>
</protein>
<feature type="transmembrane region" description="Helical" evidence="8">
    <location>
        <begin position="196"/>
        <end position="214"/>
    </location>
</feature>
<feature type="transmembrane region" description="Helical" evidence="8">
    <location>
        <begin position="121"/>
        <end position="139"/>
    </location>
</feature>
<organism evidence="9 10">
    <name type="scientific">Cohnella herbarum</name>
    <dbReference type="NCBI Taxonomy" id="2728023"/>
    <lineage>
        <taxon>Bacteria</taxon>
        <taxon>Bacillati</taxon>
        <taxon>Bacillota</taxon>
        <taxon>Bacilli</taxon>
        <taxon>Bacillales</taxon>
        <taxon>Paenibacillaceae</taxon>
        <taxon>Cohnella</taxon>
    </lineage>
</organism>
<evidence type="ECO:0000313" key="9">
    <source>
        <dbReference type="EMBL" id="QJD88030.1"/>
    </source>
</evidence>
<comment type="subcellular location">
    <subcellularLocation>
        <location evidence="1">Cell membrane</location>
        <topology evidence="1">Multi-pass membrane protein</topology>
    </subcellularLocation>
</comment>
<dbReference type="PANTHER" id="PTHR30472:SF24">
    <property type="entry name" value="FERRIC ENTEROBACTIN TRANSPORT SYSTEM PERMEASE PROTEIN FEPG"/>
    <property type="match status" value="1"/>
</dbReference>
<proteinExistence type="inferred from homology"/>
<evidence type="ECO:0000256" key="7">
    <source>
        <dbReference type="ARBA" id="ARBA00023136"/>
    </source>
</evidence>
<dbReference type="InterPro" id="IPR037294">
    <property type="entry name" value="ABC_BtuC-like"/>
</dbReference>
<feature type="transmembrane region" description="Helical" evidence="8">
    <location>
        <begin position="151"/>
        <end position="175"/>
    </location>
</feature>
<evidence type="ECO:0000313" key="10">
    <source>
        <dbReference type="Proteomes" id="UP000502248"/>
    </source>
</evidence>
<keyword evidence="10" id="KW-1185">Reference proteome</keyword>
<keyword evidence="4" id="KW-1003">Cell membrane</keyword>
<keyword evidence="5 8" id="KW-0812">Transmembrane</keyword>
<dbReference type="SUPFAM" id="SSF81345">
    <property type="entry name" value="ABC transporter involved in vitamin B12 uptake, BtuC"/>
    <property type="match status" value="1"/>
</dbReference>
<dbReference type="GO" id="GO:0022857">
    <property type="term" value="F:transmembrane transporter activity"/>
    <property type="evidence" value="ECO:0007669"/>
    <property type="project" value="InterPro"/>
</dbReference>
<evidence type="ECO:0000256" key="3">
    <source>
        <dbReference type="ARBA" id="ARBA00022448"/>
    </source>
</evidence>
<keyword evidence="3" id="KW-0813">Transport</keyword>
<sequence>MVSPAFKRQWSWLVLLLIILNLLVLTLNVILGERLIPAIEAIRTALGIGNEEYAFTIRQLRLPRALTGFLVGCGLALSGTILQIITRNPLASPGVIGLNSGAAAAVVAVITLIPSFPISRLPIVAFLGALMAAVIIYILSWRKGSSTVRMLLVGIAISAMAGALITYLLTIGEIFQVTQASIWMAGSLYGRTWIHFWPLLPWLALLFPLILLFARRLNLFQLGDESVKGLGIRLESTRFILILISVGLAGSAVSMAGTIAFVGLMAPHMALHLVGSSSMKRLPVAALIGGLFVMSADLLGRILFSPYEIPAGLITAVIGAPYMIYLLLRRNVI</sequence>
<feature type="transmembrane region" description="Helical" evidence="8">
    <location>
        <begin position="239"/>
        <end position="264"/>
    </location>
</feature>
<name>A0A7Z2VRX0_9BACL</name>
<dbReference type="KEGG" id="cheb:HH215_07145"/>
<dbReference type="Proteomes" id="UP000502248">
    <property type="component" value="Chromosome"/>
</dbReference>
<dbReference type="AlphaFoldDB" id="A0A7Z2VRX0"/>
<dbReference type="GO" id="GO:0005886">
    <property type="term" value="C:plasma membrane"/>
    <property type="evidence" value="ECO:0007669"/>
    <property type="project" value="UniProtKB-SubCell"/>
</dbReference>
<dbReference type="EMBL" id="CP051680">
    <property type="protein sequence ID" value="QJD88030.1"/>
    <property type="molecule type" value="Genomic_DNA"/>
</dbReference>
<evidence type="ECO:0000256" key="6">
    <source>
        <dbReference type="ARBA" id="ARBA00022989"/>
    </source>
</evidence>
<dbReference type="FunFam" id="1.10.3470.10:FF:000001">
    <property type="entry name" value="Vitamin B12 ABC transporter permease BtuC"/>
    <property type="match status" value="1"/>
</dbReference>
<dbReference type="CDD" id="cd06550">
    <property type="entry name" value="TM_ABC_iron-siderophores_like"/>
    <property type="match status" value="1"/>
</dbReference>
<gene>
    <name evidence="9" type="ORF">HH215_07145</name>
</gene>
<dbReference type="Pfam" id="PF01032">
    <property type="entry name" value="FecCD"/>
    <property type="match status" value="1"/>
</dbReference>
<evidence type="ECO:0000256" key="1">
    <source>
        <dbReference type="ARBA" id="ARBA00004651"/>
    </source>
</evidence>
<dbReference type="PANTHER" id="PTHR30472">
    <property type="entry name" value="FERRIC ENTEROBACTIN TRANSPORT SYSTEM PERMEASE PROTEIN"/>
    <property type="match status" value="1"/>
</dbReference>
<keyword evidence="6 8" id="KW-1133">Transmembrane helix</keyword>
<feature type="transmembrane region" description="Helical" evidence="8">
    <location>
        <begin position="284"/>
        <end position="303"/>
    </location>
</feature>
<evidence type="ECO:0000256" key="2">
    <source>
        <dbReference type="ARBA" id="ARBA00007935"/>
    </source>
</evidence>
<reference evidence="9 10" key="1">
    <citation type="submission" date="2020-04" db="EMBL/GenBank/DDBJ databases">
        <title>Genome sequencing of novel species.</title>
        <authorList>
            <person name="Heo J."/>
            <person name="Kim S.-J."/>
            <person name="Kim J.-S."/>
            <person name="Hong S.-B."/>
            <person name="Kwon S.-W."/>
        </authorList>
    </citation>
    <scope>NUCLEOTIDE SEQUENCE [LARGE SCALE GENOMIC DNA]</scope>
    <source>
        <strain evidence="9 10">MFER-1</strain>
    </source>
</reference>
<dbReference type="Gene3D" id="1.10.3470.10">
    <property type="entry name" value="ABC transporter involved in vitamin B12 uptake, BtuC"/>
    <property type="match status" value="1"/>
</dbReference>
<feature type="transmembrane region" description="Helical" evidence="8">
    <location>
        <begin position="12"/>
        <end position="31"/>
    </location>
</feature>
<evidence type="ECO:0000256" key="8">
    <source>
        <dbReference type="SAM" id="Phobius"/>
    </source>
</evidence>